<feature type="transmembrane region" description="Helical" evidence="2">
    <location>
        <begin position="253"/>
        <end position="273"/>
    </location>
</feature>
<feature type="transmembrane region" description="Helical" evidence="2">
    <location>
        <begin position="657"/>
        <end position="678"/>
    </location>
</feature>
<dbReference type="InterPro" id="IPR046712">
    <property type="entry name" value="DUF6785"/>
</dbReference>
<feature type="compositionally biased region" description="Low complexity" evidence="1">
    <location>
        <begin position="10"/>
        <end position="30"/>
    </location>
</feature>
<feature type="domain" description="DUF6785" evidence="4">
    <location>
        <begin position="37"/>
        <end position="552"/>
    </location>
</feature>
<dbReference type="HOGENOM" id="CLU_405827_0_0_7"/>
<feature type="transmembrane region" description="Helical" evidence="2">
    <location>
        <begin position="39"/>
        <end position="61"/>
    </location>
</feature>
<evidence type="ECO:0000256" key="1">
    <source>
        <dbReference type="SAM" id="MobiDB-lite"/>
    </source>
</evidence>
<feature type="transmembrane region" description="Helical" evidence="2">
    <location>
        <begin position="366"/>
        <end position="386"/>
    </location>
</feature>
<dbReference type="RefSeq" id="WP_009179547.1">
    <property type="nucleotide sequence ID" value="NZ_CM001368.1"/>
</dbReference>
<dbReference type="eggNOG" id="ENOG502Z7XV">
    <property type="taxonomic scope" value="Bacteria"/>
</dbReference>
<accession>G7QCD2</accession>
<gene>
    <name evidence="5" type="ORF">DFW101_0071</name>
</gene>
<dbReference type="Pfam" id="PF20580">
    <property type="entry name" value="DUF6784"/>
    <property type="match status" value="1"/>
</dbReference>
<dbReference type="InterPro" id="IPR046711">
    <property type="entry name" value="DUF6784"/>
</dbReference>
<evidence type="ECO:0000313" key="6">
    <source>
        <dbReference type="Proteomes" id="UP000004662"/>
    </source>
</evidence>
<feature type="transmembrane region" description="Helical" evidence="2">
    <location>
        <begin position="105"/>
        <end position="127"/>
    </location>
</feature>
<evidence type="ECO:0000259" key="3">
    <source>
        <dbReference type="Pfam" id="PF20580"/>
    </source>
</evidence>
<keyword evidence="2" id="KW-0472">Membrane</keyword>
<feature type="transmembrane region" description="Helical" evidence="2">
    <location>
        <begin position="293"/>
        <end position="316"/>
    </location>
</feature>
<feature type="transmembrane region" description="Helical" evidence="2">
    <location>
        <begin position="406"/>
        <end position="428"/>
    </location>
</feature>
<feature type="transmembrane region" description="Helical" evidence="2">
    <location>
        <begin position="73"/>
        <end position="93"/>
    </location>
</feature>
<dbReference type="AlphaFoldDB" id="G7QCD2"/>
<dbReference type="EMBL" id="CM001368">
    <property type="protein sequence ID" value="EHJ46088.1"/>
    <property type="molecule type" value="Genomic_DNA"/>
</dbReference>
<sequence>MTAPHMPSETASQAASQTAPGAPSRPASRPVPRRIRKRAVGLGLVLGLAVCAVTPLNNLYYGATPLGGGHFPLAPFFLLAWLTLLAAGLGRLARGRAVLSGTDLLVCWMLMVVVSGVAHTGLARTFFINLTAPLHFASEGNQWNAVLAPLLPKGWYPTDPEAVETLYSGLAGGYTMGWGQVLAAIPWAAWAGPLAVWGVFIGLCYFVLLCLTNLFARQWISNERMNFPLLRLPEMLTDAVDQGGLAAFLTDRFLLSGLLVSVLLHTINGIGFYDPSVPQIPTLILAGPYFPKTGLFSGFTKLKIYFYPAFVGFAYLTARQISLSFWVFFLGGGLFYGFLELIGQQVPSSALGVTFGPTLTTPEETQMLGAYGVFFLFLLWLARHHLWETARDAARFRLRPADEAEWVGAPTSLWGLFLGGAALTAWSVSFGMPLFQAVLLLGTFFMVMLVASRIICQGGIAYFTLTAAPTDGLLAFLGSGFLSRMALLMAAVMQKMLFVDLRESLLPSLFHAAKVGEGRRPKPLYLAAILVALGLAVVVSFAAMLAVCHKYGLRDLQVDWETQTVSSTYENVQRLIEAPAGANKVIIGYTILGAAVMFALVVAYQRFYWWPIHPIGYLTMYSSAMRIMWFSFFLGWLCNHLTLRYGGIVLMKRVRLLFVGLILGDFLMGGVFALIGLWTGQSYLVLPN</sequence>
<evidence type="ECO:0000259" key="4">
    <source>
        <dbReference type="Pfam" id="PF20581"/>
    </source>
</evidence>
<protein>
    <submittedName>
        <fullName evidence="5">Uncharacterized protein</fullName>
    </submittedName>
</protein>
<organism evidence="5 6">
    <name type="scientific">Solidesulfovibrio carbinoliphilus subsp. oakridgensis</name>
    <dbReference type="NCBI Taxonomy" id="694327"/>
    <lineage>
        <taxon>Bacteria</taxon>
        <taxon>Pseudomonadati</taxon>
        <taxon>Thermodesulfobacteriota</taxon>
        <taxon>Desulfovibrionia</taxon>
        <taxon>Desulfovibrionales</taxon>
        <taxon>Desulfovibrionaceae</taxon>
        <taxon>Solidesulfovibrio</taxon>
    </lineage>
</organism>
<feature type="transmembrane region" description="Helical" evidence="2">
    <location>
        <begin position="323"/>
        <end position="346"/>
    </location>
</feature>
<proteinExistence type="predicted"/>
<evidence type="ECO:0000256" key="2">
    <source>
        <dbReference type="SAM" id="Phobius"/>
    </source>
</evidence>
<name>G7QCD2_9BACT</name>
<feature type="transmembrane region" description="Helical" evidence="2">
    <location>
        <begin position="524"/>
        <end position="547"/>
    </location>
</feature>
<keyword evidence="2" id="KW-1133">Transmembrane helix</keyword>
<dbReference type="STRING" id="694327.DFW101_0071"/>
<reference evidence="6" key="1">
    <citation type="journal article" date="2015" name="Genome Announc.">
        <title>High-Quality Draft Genome Sequence of Desulfovibrio carbinoliphilus FW-101-2B, an Organic Acid-Oxidizing Sulfate-Reducing Bacterium Isolated from Uranium(VI)-Contaminated Groundwater.</title>
        <authorList>
            <person name="Ramsay B.D."/>
            <person name="Hwang C."/>
            <person name="Woo H.L."/>
            <person name="Carroll S.L."/>
            <person name="Lucas S."/>
            <person name="Han J."/>
            <person name="Lapidus A.L."/>
            <person name="Cheng J.F."/>
            <person name="Goodwin L.A."/>
            <person name="Pitluck S."/>
            <person name="Peters L."/>
            <person name="Chertkov O."/>
            <person name="Held B."/>
            <person name="Detter J.C."/>
            <person name="Han C.S."/>
            <person name="Tapia R."/>
            <person name="Land M.L."/>
            <person name="Hauser L.J."/>
            <person name="Kyrpides N.C."/>
            <person name="Ivanova N.N."/>
            <person name="Mikhailova N."/>
            <person name="Pagani I."/>
            <person name="Woyke T."/>
            <person name="Arkin A.P."/>
            <person name="Dehal P."/>
            <person name="Chivian D."/>
            <person name="Criddle C.S."/>
            <person name="Wu W."/>
            <person name="Chakraborty R."/>
            <person name="Hazen T.C."/>
            <person name="Fields M.W."/>
        </authorList>
    </citation>
    <scope>NUCLEOTIDE SEQUENCE [LARGE SCALE GENOMIC DNA]</scope>
    <source>
        <strain evidence="6">FW-101-2B</strain>
    </source>
</reference>
<feature type="region of interest" description="Disordered" evidence="1">
    <location>
        <begin position="1"/>
        <end position="30"/>
    </location>
</feature>
<feature type="transmembrane region" description="Helical" evidence="2">
    <location>
        <begin position="194"/>
        <end position="216"/>
    </location>
</feature>
<keyword evidence="6" id="KW-1185">Reference proteome</keyword>
<feature type="transmembrane region" description="Helical" evidence="2">
    <location>
        <begin position="473"/>
        <end position="493"/>
    </location>
</feature>
<feature type="transmembrane region" description="Helical" evidence="2">
    <location>
        <begin position="586"/>
        <end position="607"/>
    </location>
</feature>
<evidence type="ECO:0000313" key="5">
    <source>
        <dbReference type="EMBL" id="EHJ46088.1"/>
    </source>
</evidence>
<feature type="transmembrane region" description="Helical" evidence="2">
    <location>
        <begin position="627"/>
        <end position="645"/>
    </location>
</feature>
<feature type="domain" description="DUF6784" evidence="3">
    <location>
        <begin position="588"/>
        <end position="683"/>
    </location>
</feature>
<dbReference type="Pfam" id="PF20581">
    <property type="entry name" value="DUF6785"/>
    <property type="match status" value="1"/>
</dbReference>
<dbReference type="Proteomes" id="UP000004662">
    <property type="component" value="Chromosome"/>
</dbReference>
<keyword evidence="2" id="KW-0812">Transmembrane</keyword>